<keyword evidence="5" id="KW-0963">Cytoplasm</keyword>
<evidence type="ECO:0000256" key="4">
    <source>
        <dbReference type="ARBA" id="ARBA00023002"/>
    </source>
</evidence>
<dbReference type="EC" id="1.5.1.2" evidence="5 6"/>
<evidence type="ECO:0000256" key="1">
    <source>
        <dbReference type="ARBA" id="ARBA00005525"/>
    </source>
</evidence>
<dbReference type="Gene3D" id="1.10.3730.10">
    <property type="entry name" value="ProC C-terminal domain-like"/>
    <property type="match status" value="1"/>
</dbReference>
<organism evidence="10 11">
    <name type="scientific">Clostridium neuense</name>
    <dbReference type="NCBI Taxonomy" id="1728934"/>
    <lineage>
        <taxon>Bacteria</taxon>
        <taxon>Bacillati</taxon>
        <taxon>Bacillota</taxon>
        <taxon>Clostridia</taxon>
        <taxon>Eubacteriales</taxon>
        <taxon>Clostridiaceae</taxon>
        <taxon>Clostridium</taxon>
    </lineage>
</organism>
<dbReference type="SUPFAM" id="SSF48179">
    <property type="entry name" value="6-phosphogluconate dehydrogenase C-terminal domain-like"/>
    <property type="match status" value="1"/>
</dbReference>
<sequence length="269" mass="29461">MEKKIGFIGCGNMAQAMIKGIVKSKDVSPENIFVSNPSEEKLKSIKRECGVNVTHDNKKVALNSDILILAVKPNKYSDVIKEIKDEVSRRAIIVTIAAGISIDKVRLFFKSDDVKVVRTMPNTPALVGEAMTALCVSDNIKEEEVDLIRNLFDTFGKTEIIEERLMDVITGLSGSSPAYVYMFIEAMADGAVLQGMPREKAYKIAAQSVLGAAKMVLETKKHPGELKDQVCSPGGTTIEAVYYLEKSNFRASVMGAVDKCTEKSKEMAK</sequence>
<proteinExistence type="inferred from homology"/>
<comment type="function">
    <text evidence="5">Catalyzes the reduction of 1-pyrroline-5-carboxylate (PCA) to L-proline.</text>
</comment>
<dbReference type="RefSeq" id="WP_406788835.1">
    <property type="nucleotide sequence ID" value="NZ_JBJIAA010000015.1"/>
</dbReference>
<comment type="pathway">
    <text evidence="5 7">Amino-acid biosynthesis; L-proline biosynthesis; L-proline from L-glutamate 5-semialdehyde: step 1/1.</text>
</comment>
<dbReference type="InterPro" id="IPR000304">
    <property type="entry name" value="Pyrroline-COOH_reductase"/>
</dbReference>
<feature type="domain" description="Pyrroline-5-carboxylate reductase catalytic N-terminal" evidence="8">
    <location>
        <begin position="4"/>
        <end position="99"/>
    </location>
</feature>
<dbReference type="Proteomes" id="UP001623592">
    <property type="component" value="Unassembled WGS sequence"/>
</dbReference>
<dbReference type="InterPro" id="IPR036291">
    <property type="entry name" value="NAD(P)-bd_dom_sf"/>
</dbReference>
<comment type="similarity">
    <text evidence="1 5 7">Belongs to the pyrroline-5-carboxylate reductase family.</text>
</comment>
<dbReference type="PROSITE" id="PS00521">
    <property type="entry name" value="P5CR"/>
    <property type="match status" value="1"/>
</dbReference>
<protein>
    <recommendedName>
        <fullName evidence="5 6">Pyrroline-5-carboxylate reductase</fullName>
        <shortName evidence="5">P5C reductase</shortName>
        <shortName evidence="5">P5CR</shortName>
        <ecNumber evidence="5 6">1.5.1.2</ecNumber>
    </recommendedName>
    <alternativeName>
        <fullName evidence="5">PCA reductase</fullName>
    </alternativeName>
</protein>
<feature type="domain" description="Pyrroline-5-carboxylate reductase dimerisation" evidence="9">
    <location>
        <begin position="163"/>
        <end position="267"/>
    </location>
</feature>
<comment type="caution">
    <text evidence="10">The sequence shown here is derived from an EMBL/GenBank/DDBJ whole genome shotgun (WGS) entry which is preliminary data.</text>
</comment>
<evidence type="ECO:0000256" key="2">
    <source>
        <dbReference type="ARBA" id="ARBA00022650"/>
    </source>
</evidence>
<dbReference type="Pfam" id="PF03807">
    <property type="entry name" value="F420_oxidored"/>
    <property type="match status" value="1"/>
</dbReference>
<accession>A0ABW8TL33</accession>
<dbReference type="SUPFAM" id="SSF51735">
    <property type="entry name" value="NAD(P)-binding Rossmann-fold domains"/>
    <property type="match status" value="1"/>
</dbReference>
<keyword evidence="11" id="KW-1185">Reference proteome</keyword>
<gene>
    <name evidence="5 10" type="primary">proC</name>
    <name evidence="10" type="ORF">ACJDT4_17380</name>
</gene>
<reference evidence="10 11" key="1">
    <citation type="submission" date="2024-11" db="EMBL/GenBank/DDBJ databases">
        <authorList>
            <person name="Heng Y.C."/>
            <person name="Lim A.C.H."/>
            <person name="Lee J.K.Y."/>
            <person name="Kittelmann S."/>
        </authorList>
    </citation>
    <scope>NUCLEOTIDE SEQUENCE [LARGE SCALE GENOMIC DNA]</scope>
    <source>
        <strain evidence="10 11">WILCCON 0114</strain>
    </source>
</reference>
<dbReference type="InterPro" id="IPR008927">
    <property type="entry name" value="6-PGluconate_DH-like_C_sf"/>
</dbReference>
<dbReference type="Gene3D" id="3.40.50.720">
    <property type="entry name" value="NAD(P)-binding Rossmann-like Domain"/>
    <property type="match status" value="1"/>
</dbReference>
<evidence type="ECO:0000256" key="3">
    <source>
        <dbReference type="ARBA" id="ARBA00022857"/>
    </source>
</evidence>
<dbReference type="InterPro" id="IPR028939">
    <property type="entry name" value="P5C_Rdtase_cat_N"/>
</dbReference>
<evidence type="ECO:0000259" key="8">
    <source>
        <dbReference type="Pfam" id="PF03807"/>
    </source>
</evidence>
<comment type="catalytic activity">
    <reaction evidence="5">
        <text>L-proline + NAD(+) = (S)-1-pyrroline-5-carboxylate + NADH + 2 H(+)</text>
        <dbReference type="Rhea" id="RHEA:14105"/>
        <dbReference type="ChEBI" id="CHEBI:15378"/>
        <dbReference type="ChEBI" id="CHEBI:17388"/>
        <dbReference type="ChEBI" id="CHEBI:57540"/>
        <dbReference type="ChEBI" id="CHEBI:57945"/>
        <dbReference type="ChEBI" id="CHEBI:60039"/>
        <dbReference type="EC" id="1.5.1.2"/>
    </reaction>
</comment>
<dbReference type="Pfam" id="PF14748">
    <property type="entry name" value="P5CR_dimer"/>
    <property type="match status" value="1"/>
</dbReference>
<evidence type="ECO:0000256" key="7">
    <source>
        <dbReference type="RuleBase" id="RU003903"/>
    </source>
</evidence>
<evidence type="ECO:0000256" key="6">
    <source>
        <dbReference type="NCBIfam" id="TIGR00112"/>
    </source>
</evidence>
<evidence type="ECO:0000313" key="11">
    <source>
        <dbReference type="Proteomes" id="UP001623592"/>
    </source>
</evidence>
<keyword evidence="2 5" id="KW-0641">Proline biosynthesis</keyword>
<comment type="catalytic activity">
    <reaction evidence="5 7">
        <text>L-proline + NADP(+) = (S)-1-pyrroline-5-carboxylate + NADPH + 2 H(+)</text>
        <dbReference type="Rhea" id="RHEA:14109"/>
        <dbReference type="ChEBI" id="CHEBI:15378"/>
        <dbReference type="ChEBI" id="CHEBI:17388"/>
        <dbReference type="ChEBI" id="CHEBI:57783"/>
        <dbReference type="ChEBI" id="CHEBI:58349"/>
        <dbReference type="ChEBI" id="CHEBI:60039"/>
        <dbReference type="EC" id="1.5.1.2"/>
    </reaction>
</comment>
<evidence type="ECO:0000259" key="9">
    <source>
        <dbReference type="Pfam" id="PF14748"/>
    </source>
</evidence>
<dbReference type="InterPro" id="IPR053790">
    <property type="entry name" value="P5CR-like_CS"/>
</dbReference>
<keyword evidence="4 5" id="KW-0560">Oxidoreductase</keyword>
<dbReference type="NCBIfam" id="TIGR00112">
    <property type="entry name" value="proC"/>
    <property type="match status" value="1"/>
</dbReference>
<dbReference type="HAMAP" id="MF_01925">
    <property type="entry name" value="P5C_reductase"/>
    <property type="match status" value="1"/>
</dbReference>
<evidence type="ECO:0000313" key="10">
    <source>
        <dbReference type="EMBL" id="MFL0252188.1"/>
    </source>
</evidence>
<evidence type="ECO:0000256" key="5">
    <source>
        <dbReference type="HAMAP-Rule" id="MF_01925"/>
    </source>
</evidence>
<dbReference type="InterPro" id="IPR029036">
    <property type="entry name" value="P5CR_dimer"/>
</dbReference>
<comment type="subcellular location">
    <subcellularLocation>
        <location evidence="5">Cytoplasm</location>
    </subcellularLocation>
</comment>
<name>A0ABW8TL33_9CLOT</name>
<dbReference type="PIRSF" id="PIRSF000193">
    <property type="entry name" value="Pyrrol-5-carb_rd"/>
    <property type="match status" value="1"/>
</dbReference>
<keyword evidence="5 7" id="KW-0028">Amino-acid biosynthesis</keyword>
<dbReference type="PANTHER" id="PTHR11645:SF0">
    <property type="entry name" value="PYRROLINE-5-CARBOXYLATE REDUCTASE 3"/>
    <property type="match status" value="1"/>
</dbReference>
<dbReference type="PANTHER" id="PTHR11645">
    <property type="entry name" value="PYRROLINE-5-CARBOXYLATE REDUCTASE"/>
    <property type="match status" value="1"/>
</dbReference>
<dbReference type="EMBL" id="JBJIAA010000015">
    <property type="protein sequence ID" value="MFL0252188.1"/>
    <property type="molecule type" value="Genomic_DNA"/>
</dbReference>
<dbReference type="GO" id="GO:0004735">
    <property type="term" value="F:pyrroline-5-carboxylate reductase activity"/>
    <property type="evidence" value="ECO:0007669"/>
    <property type="project" value="UniProtKB-EC"/>
</dbReference>
<keyword evidence="3 5" id="KW-0521">NADP</keyword>